<evidence type="ECO:0000256" key="3">
    <source>
        <dbReference type="ARBA" id="ARBA00022729"/>
    </source>
</evidence>
<evidence type="ECO:0000313" key="5">
    <source>
        <dbReference type="EMBL" id="TLX77938.1"/>
    </source>
</evidence>
<dbReference type="PANTHER" id="PTHR33376">
    <property type="match status" value="1"/>
</dbReference>
<protein>
    <submittedName>
        <fullName evidence="5">DctP family TRAP transporter solute-binding subunit</fullName>
    </submittedName>
</protein>
<dbReference type="AlphaFoldDB" id="A0A5R9R5C1"/>
<gene>
    <name evidence="5" type="ORF">FAS41_12335</name>
</gene>
<dbReference type="Proteomes" id="UP000306635">
    <property type="component" value="Unassembled WGS sequence"/>
</dbReference>
<dbReference type="InterPro" id="IPR018389">
    <property type="entry name" value="DctP_fam"/>
</dbReference>
<comment type="similarity">
    <text evidence="1">Belongs to the bacterial solute-binding protein 7 family.</text>
</comment>
<sequence>MFGTMGRALLAVLALACASVIQAADEPQTANQPTIHEPAIHEPIVIKFAHVVAENTPKGQGALMFKRLAEERLPGRVRVEVYPNSSLFGDGKEMEALLLGDVQMLAPSLAKFEQYTRKVQIFDLPFLFDDIDAVDNFQRSPQGQSLLTSMQGKGILGLAYWHNGMKQLSANRLLLEPGDARGLKFRVQASDVLNEQFRELRAISRKMSFAEVYQGLQTGVVNGTENTWSNYESQKVNEVQKYFTESNHGLVDYMVITNAKFWNGLPPDLRAELEKIMAEVTVKVNQEAERLNRDARQRILASGTSEIHPLTAQQRADWREAMQPVWQKFRDNVGADFLQAAEASNRPQ</sequence>
<dbReference type="NCBIfam" id="TIGR00787">
    <property type="entry name" value="dctP"/>
    <property type="match status" value="1"/>
</dbReference>
<dbReference type="EMBL" id="SWDV01000012">
    <property type="protein sequence ID" value="TLX77938.1"/>
    <property type="molecule type" value="Genomic_DNA"/>
</dbReference>
<dbReference type="InterPro" id="IPR038404">
    <property type="entry name" value="TRAP_DctP_sf"/>
</dbReference>
<evidence type="ECO:0000313" key="6">
    <source>
        <dbReference type="Proteomes" id="UP000306635"/>
    </source>
</evidence>
<dbReference type="PANTHER" id="PTHR33376:SF7">
    <property type="entry name" value="C4-DICARBOXYLATE-BINDING PROTEIN DCTB"/>
    <property type="match status" value="1"/>
</dbReference>
<dbReference type="RefSeq" id="WP_138522573.1">
    <property type="nucleotide sequence ID" value="NZ_JAOCBK010000001.1"/>
</dbReference>
<proteinExistence type="inferred from homology"/>
<comment type="caution">
    <text evidence="5">The sequence shown here is derived from an EMBL/GenBank/DDBJ whole genome shotgun (WGS) entry which is preliminary data.</text>
</comment>
<keyword evidence="3 4" id="KW-0732">Signal</keyword>
<dbReference type="OrthoDB" id="9771186at2"/>
<dbReference type="FunFam" id="3.40.190.170:FF:000001">
    <property type="entry name" value="TRAP dicarboxylate transporter, DctP subunit"/>
    <property type="match status" value="1"/>
</dbReference>
<reference evidence="5 6" key="1">
    <citation type="submission" date="2019-04" db="EMBL/GenBank/DDBJ databases">
        <authorList>
            <person name="Li M."/>
        </authorList>
    </citation>
    <scope>NUCLEOTIDE SEQUENCE [LARGE SCALE GENOMIC DNA]</scope>
    <source>
        <strain evidence="5 6">LAM1902</strain>
    </source>
</reference>
<dbReference type="GO" id="GO:0015740">
    <property type="term" value="P:C4-dicarboxylate transport"/>
    <property type="evidence" value="ECO:0007669"/>
    <property type="project" value="TreeGrafter"/>
</dbReference>
<dbReference type="InterPro" id="IPR004682">
    <property type="entry name" value="TRAP_DctP"/>
</dbReference>
<accession>A0A5R9R5C1</accession>
<feature type="signal peptide" evidence="4">
    <location>
        <begin position="1"/>
        <end position="23"/>
    </location>
</feature>
<keyword evidence="2" id="KW-0813">Transport</keyword>
<name>A0A5R9R5C1_9PSED</name>
<dbReference type="CDD" id="cd13674">
    <property type="entry name" value="PBP2_TRAP_SBP_like_1"/>
    <property type="match status" value="1"/>
</dbReference>
<dbReference type="Pfam" id="PF03480">
    <property type="entry name" value="DctP"/>
    <property type="match status" value="1"/>
</dbReference>
<feature type="chain" id="PRO_5024430686" evidence="4">
    <location>
        <begin position="24"/>
        <end position="348"/>
    </location>
</feature>
<dbReference type="GO" id="GO:0055085">
    <property type="term" value="P:transmembrane transport"/>
    <property type="evidence" value="ECO:0007669"/>
    <property type="project" value="InterPro"/>
</dbReference>
<dbReference type="NCBIfam" id="NF037995">
    <property type="entry name" value="TRAP_S1"/>
    <property type="match status" value="1"/>
</dbReference>
<organism evidence="5 6">
    <name type="scientific">Pseudomonas nicosulfuronedens</name>
    <dbReference type="NCBI Taxonomy" id="2571105"/>
    <lineage>
        <taxon>Bacteria</taxon>
        <taxon>Pseudomonadati</taxon>
        <taxon>Pseudomonadota</taxon>
        <taxon>Gammaproteobacteria</taxon>
        <taxon>Pseudomonadales</taxon>
        <taxon>Pseudomonadaceae</taxon>
        <taxon>Pseudomonas</taxon>
    </lineage>
</organism>
<dbReference type="PIRSF" id="PIRSF006470">
    <property type="entry name" value="DctB"/>
    <property type="match status" value="1"/>
</dbReference>
<evidence type="ECO:0000256" key="4">
    <source>
        <dbReference type="SAM" id="SignalP"/>
    </source>
</evidence>
<dbReference type="GO" id="GO:0030288">
    <property type="term" value="C:outer membrane-bounded periplasmic space"/>
    <property type="evidence" value="ECO:0007669"/>
    <property type="project" value="InterPro"/>
</dbReference>
<evidence type="ECO:0000256" key="1">
    <source>
        <dbReference type="ARBA" id="ARBA00009023"/>
    </source>
</evidence>
<keyword evidence="6" id="KW-1185">Reference proteome</keyword>
<evidence type="ECO:0000256" key="2">
    <source>
        <dbReference type="ARBA" id="ARBA00022448"/>
    </source>
</evidence>
<dbReference type="Gene3D" id="3.40.190.170">
    <property type="entry name" value="Bacterial extracellular solute-binding protein, family 7"/>
    <property type="match status" value="1"/>
</dbReference>